<dbReference type="AlphaFoldDB" id="A0A1R0YAA6"/>
<name>A0A1R0YAA6_9BACL</name>
<dbReference type="EMBL" id="MPTC01000001">
    <property type="protein sequence ID" value="OMD44306.1"/>
    <property type="molecule type" value="Genomic_DNA"/>
</dbReference>
<gene>
    <name evidence="3" type="ORF">BSK52_01895</name>
</gene>
<reference evidence="3 4" key="1">
    <citation type="submission" date="2016-10" db="EMBL/GenBank/DDBJ databases">
        <title>Paenibacillus species isolates.</title>
        <authorList>
            <person name="Beno S.M."/>
        </authorList>
    </citation>
    <scope>NUCLEOTIDE SEQUENCE [LARGE SCALE GENOMIC DNA]</scope>
    <source>
        <strain evidence="3 4">FSL H7-0710</strain>
    </source>
</reference>
<accession>A0A1R0YAA6</accession>
<feature type="transmembrane region" description="Helical" evidence="2">
    <location>
        <begin position="75"/>
        <end position="91"/>
    </location>
</feature>
<protein>
    <submittedName>
        <fullName evidence="3">Uncharacterized protein</fullName>
    </submittedName>
</protein>
<evidence type="ECO:0000256" key="2">
    <source>
        <dbReference type="SAM" id="Phobius"/>
    </source>
</evidence>
<organism evidence="3 4">
    <name type="scientific">Paenibacillus odorifer</name>
    <dbReference type="NCBI Taxonomy" id="189426"/>
    <lineage>
        <taxon>Bacteria</taxon>
        <taxon>Bacillati</taxon>
        <taxon>Bacillota</taxon>
        <taxon>Bacilli</taxon>
        <taxon>Bacillales</taxon>
        <taxon>Paenibacillaceae</taxon>
        <taxon>Paenibacillus</taxon>
    </lineage>
</organism>
<feature type="region of interest" description="Disordered" evidence="1">
    <location>
        <begin position="1"/>
        <end position="26"/>
    </location>
</feature>
<evidence type="ECO:0000313" key="3">
    <source>
        <dbReference type="EMBL" id="OMD44306.1"/>
    </source>
</evidence>
<keyword evidence="2" id="KW-0812">Transmembrane</keyword>
<feature type="compositionally biased region" description="Low complexity" evidence="1">
    <location>
        <begin position="1"/>
        <end position="11"/>
    </location>
</feature>
<evidence type="ECO:0000256" key="1">
    <source>
        <dbReference type="SAM" id="MobiDB-lite"/>
    </source>
</evidence>
<dbReference type="Proteomes" id="UP000187439">
    <property type="component" value="Unassembled WGS sequence"/>
</dbReference>
<sequence>MPLGPVASSTPVPVPTPTPSGGTEVLVDDDEIPLGSVTEVMPTPSPEDIAVVDDTIPLGNPPVDELPKTGESSPVPYYVAGLGFALIGLLMRNRFSNKK</sequence>
<keyword evidence="2" id="KW-0472">Membrane</keyword>
<dbReference type="NCBIfam" id="TIGR01167">
    <property type="entry name" value="LPXTG_anchor"/>
    <property type="match status" value="1"/>
</dbReference>
<proteinExistence type="predicted"/>
<evidence type="ECO:0000313" key="4">
    <source>
        <dbReference type="Proteomes" id="UP000187439"/>
    </source>
</evidence>
<keyword evidence="2" id="KW-1133">Transmembrane helix</keyword>
<comment type="caution">
    <text evidence="3">The sequence shown here is derived from an EMBL/GenBank/DDBJ whole genome shotgun (WGS) entry which is preliminary data.</text>
</comment>